<dbReference type="PANTHER" id="PTHR43396">
    <property type="entry name" value="FLAVOHEMOPROTEIN"/>
    <property type="match status" value="1"/>
</dbReference>
<dbReference type="Proteomes" id="UP000308133">
    <property type="component" value="Unassembled WGS sequence"/>
</dbReference>
<dbReference type="InterPro" id="IPR001709">
    <property type="entry name" value="Flavoprot_Pyr_Nucl_cyt_Rdtase"/>
</dbReference>
<evidence type="ECO:0000313" key="19">
    <source>
        <dbReference type="Proteomes" id="UP000308133"/>
    </source>
</evidence>
<dbReference type="InterPro" id="IPR017927">
    <property type="entry name" value="FAD-bd_FR_type"/>
</dbReference>
<evidence type="ECO:0000256" key="3">
    <source>
        <dbReference type="ARBA" id="ARBA00006401"/>
    </source>
</evidence>
<evidence type="ECO:0000256" key="12">
    <source>
        <dbReference type="ARBA" id="ARBA00023027"/>
    </source>
</evidence>
<dbReference type="Gene3D" id="2.40.30.10">
    <property type="entry name" value="Translation factors"/>
    <property type="match status" value="1"/>
</dbReference>
<evidence type="ECO:0000256" key="11">
    <source>
        <dbReference type="ARBA" id="ARBA00023004"/>
    </source>
</evidence>
<keyword evidence="10" id="KW-0521">NADP</keyword>
<dbReference type="GO" id="GO:0008941">
    <property type="term" value="F:nitric oxide dioxygenase NAD(P)H activity"/>
    <property type="evidence" value="ECO:0007669"/>
    <property type="project" value="UniProtKB-EC"/>
</dbReference>
<evidence type="ECO:0000259" key="17">
    <source>
        <dbReference type="PROSITE" id="PS51384"/>
    </source>
</evidence>
<comment type="similarity">
    <text evidence="3">In the C-terminal section; belongs to the flavoprotein pyridine nucleotide cytochrome reductase family.</text>
</comment>
<dbReference type="InterPro" id="IPR039261">
    <property type="entry name" value="FNR_nucleotide-bd"/>
</dbReference>
<feature type="domain" description="Globin" evidence="16">
    <location>
        <begin position="2"/>
        <end position="139"/>
    </location>
</feature>
<evidence type="ECO:0000256" key="13">
    <source>
        <dbReference type="ARBA" id="ARBA00048649"/>
    </source>
</evidence>
<keyword evidence="7" id="KW-0285">Flavoprotein</keyword>
<dbReference type="SUPFAM" id="SSF52343">
    <property type="entry name" value="Ferredoxin reductase-like, C-terminal NADP-linked domain"/>
    <property type="match status" value="1"/>
</dbReference>
<dbReference type="GO" id="GO:0019825">
    <property type="term" value="F:oxygen binding"/>
    <property type="evidence" value="ECO:0007669"/>
    <property type="project" value="InterPro"/>
</dbReference>
<dbReference type="GO" id="GO:0009636">
    <property type="term" value="P:response to toxic substance"/>
    <property type="evidence" value="ECO:0007669"/>
    <property type="project" value="UniProtKB-KW"/>
</dbReference>
<evidence type="ECO:0000256" key="5">
    <source>
        <dbReference type="ARBA" id="ARBA00022575"/>
    </source>
</evidence>
<dbReference type="PROSITE" id="PS01033">
    <property type="entry name" value="GLOBIN"/>
    <property type="match status" value="1"/>
</dbReference>
<dbReference type="Gene3D" id="1.10.490.10">
    <property type="entry name" value="Globins"/>
    <property type="match status" value="1"/>
</dbReference>
<evidence type="ECO:0000256" key="8">
    <source>
        <dbReference type="ARBA" id="ARBA00022723"/>
    </source>
</evidence>
<accession>A0A4U7AX77</accession>
<dbReference type="SUPFAM" id="SSF46458">
    <property type="entry name" value="Globin-like"/>
    <property type="match status" value="1"/>
</dbReference>
<dbReference type="InterPro" id="IPR008333">
    <property type="entry name" value="Cbr1-like_FAD-bd_dom"/>
</dbReference>
<keyword evidence="11" id="KW-0408">Iron</keyword>
<comment type="catalytic activity">
    <reaction evidence="14">
        <text>2 nitric oxide + NADPH + 2 O2 = 2 nitrate + NADP(+) + H(+)</text>
        <dbReference type="Rhea" id="RHEA:19465"/>
        <dbReference type="ChEBI" id="CHEBI:15378"/>
        <dbReference type="ChEBI" id="CHEBI:15379"/>
        <dbReference type="ChEBI" id="CHEBI:16480"/>
        <dbReference type="ChEBI" id="CHEBI:17632"/>
        <dbReference type="ChEBI" id="CHEBI:57783"/>
        <dbReference type="ChEBI" id="CHEBI:58349"/>
        <dbReference type="EC" id="1.14.12.17"/>
    </reaction>
</comment>
<evidence type="ECO:0000256" key="2">
    <source>
        <dbReference type="ARBA" id="ARBA00001974"/>
    </source>
</evidence>
<feature type="region of interest" description="Disordered" evidence="15">
    <location>
        <begin position="148"/>
        <end position="174"/>
    </location>
</feature>
<evidence type="ECO:0000256" key="4">
    <source>
        <dbReference type="ARBA" id="ARBA00012229"/>
    </source>
</evidence>
<sequence length="446" mass="49043">MPLTDDQVSLVQSSIPALEEHGTKITSTFYTTMLSENPSLRNIFNLTNQRTNSQPLALASVLAAYATHITNPSALAAPVEAINHRHVSLGVTAEQYNIVGTYLLRAMSEVLGAALTEELKGAWGAAYMELAGMMIKAEEAMYQRSQKEKWEQPSKAVNGEGHAGASKETGSGEQHFRRCRVVKKEQEAEDVVSLRFWPKDWEGQELPRYKPGQYVSVRVWIENEGVHQIRQYTLSDAPERARKEGYRITPKKIGMVSEALHQLNEGDEVDLSFPVGVFFFEEEGKMKLGGDEGGPAPLVLLSAGIGITPLLSILTSILPVAAAHEQTDGDKKERKISWIHSSKMANKRPFQNMLEGLGSQHPQLRSKIFVTGPQASEKASGVNFAGRMDLTKLDGEKDLHLDDGKTQYYLCGPGAFMESVGKTLKEMGVSEDRIKAEVFGVGNPSV</sequence>
<dbReference type="Pfam" id="PF00970">
    <property type="entry name" value="FAD_binding_6"/>
    <property type="match status" value="1"/>
</dbReference>
<dbReference type="GO" id="GO:0046210">
    <property type="term" value="P:nitric oxide catabolic process"/>
    <property type="evidence" value="ECO:0007669"/>
    <property type="project" value="TreeGrafter"/>
</dbReference>
<dbReference type="GO" id="GO:0046872">
    <property type="term" value="F:metal ion binding"/>
    <property type="evidence" value="ECO:0007669"/>
    <property type="project" value="UniProtKB-KW"/>
</dbReference>
<dbReference type="FunFam" id="1.10.490.10:FF:000003">
    <property type="entry name" value="Flavohemoprotein"/>
    <property type="match status" value="1"/>
</dbReference>
<evidence type="ECO:0000256" key="10">
    <source>
        <dbReference type="ARBA" id="ARBA00022857"/>
    </source>
</evidence>
<protein>
    <recommendedName>
        <fullName evidence="4">nitric oxide dioxygenase</fullName>
        <ecNumber evidence="4">1.14.12.17</ecNumber>
    </recommendedName>
</protein>
<comment type="catalytic activity">
    <reaction evidence="13">
        <text>2 nitric oxide + NADH + 2 O2 = 2 nitrate + NAD(+) + H(+)</text>
        <dbReference type="Rhea" id="RHEA:19469"/>
        <dbReference type="ChEBI" id="CHEBI:15378"/>
        <dbReference type="ChEBI" id="CHEBI:15379"/>
        <dbReference type="ChEBI" id="CHEBI:16480"/>
        <dbReference type="ChEBI" id="CHEBI:17632"/>
        <dbReference type="ChEBI" id="CHEBI:57540"/>
        <dbReference type="ChEBI" id="CHEBI:57945"/>
        <dbReference type="EC" id="1.14.12.17"/>
    </reaction>
</comment>
<dbReference type="InterPro" id="IPR012292">
    <property type="entry name" value="Globin/Proto"/>
</dbReference>
<dbReference type="InterPro" id="IPR009050">
    <property type="entry name" value="Globin-like_sf"/>
</dbReference>
<keyword evidence="8" id="KW-0479">Metal-binding</keyword>
<evidence type="ECO:0000256" key="9">
    <source>
        <dbReference type="ARBA" id="ARBA00022827"/>
    </source>
</evidence>
<evidence type="ECO:0000256" key="1">
    <source>
        <dbReference type="ARBA" id="ARBA00001970"/>
    </source>
</evidence>
<dbReference type="SUPFAM" id="SSF63380">
    <property type="entry name" value="Riboflavin synthase domain-like"/>
    <property type="match status" value="1"/>
</dbReference>
<keyword evidence="9" id="KW-0274">FAD</keyword>
<evidence type="ECO:0000256" key="7">
    <source>
        <dbReference type="ARBA" id="ARBA00022630"/>
    </source>
</evidence>
<evidence type="ECO:0000256" key="15">
    <source>
        <dbReference type="SAM" id="MobiDB-lite"/>
    </source>
</evidence>
<dbReference type="EMBL" id="PTQR01000054">
    <property type="protein sequence ID" value="TKX23188.1"/>
    <property type="molecule type" value="Genomic_DNA"/>
</dbReference>
<dbReference type="Pfam" id="PF00175">
    <property type="entry name" value="NAD_binding_1"/>
    <property type="match status" value="1"/>
</dbReference>
<dbReference type="InterPro" id="IPR001433">
    <property type="entry name" value="OxRdtase_FAD/NAD-bd"/>
</dbReference>
<dbReference type="AlphaFoldDB" id="A0A4U7AX77"/>
<gene>
    <name evidence="18" type="ORF">C1H76_4253</name>
</gene>
<proteinExistence type="inferred from homology"/>
<evidence type="ECO:0000259" key="16">
    <source>
        <dbReference type="PROSITE" id="PS01033"/>
    </source>
</evidence>
<dbReference type="GO" id="GO:0071500">
    <property type="term" value="P:cellular response to nitrosative stress"/>
    <property type="evidence" value="ECO:0007669"/>
    <property type="project" value="TreeGrafter"/>
</dbReference>
<dbReference type="Pfam" id="PF00042">
    <property type="entry name" value="Globin"/>
    <property type="match status" value="1"/>
</dbReference>
<organism evidence="18 19">
    <name type="scientific">Elsinoe australis</name>
    <dbReference type="NCBI Taxonomy" id="40998"/>
    <lineage>
        <taxon>Eukaryota</taxon>
        <taxon>Fungi</taxon>
        <taxon>Dikarya</taxon>
        <taxon>Ascomycota</taxon>
        <taxon>Pezizomycotina</taxon>
        <taxon>Dothideomycetes</taxon>
        <taxon>Dothideomycetidae</taxon>
        <taxon>Myriangiales</taxon>
        <taxon>Elsinoaceae</taxon>
        <taxon>Elsinoe</taxon>
    </lineage>
</organism>
<evidence type="ECO:0000256" key="6">
    <source>
        <dbReference type="ARBA" id="ARBA00022617"/>
    </source>
</evidence>
<comment type="cofactor">
    <cofactor evidence="1">
        <name>heme b</name>
        <dbReference type="ChEBI" id="CHEBI:60344"/>
    </cofactor>
</comment>
<dbReference type="InterPro" id="IPR000971">
    <property type="entry name" value="Globin"/>
</dbReference>
<evidence type="ECO:0000313" key="18">
    <source>
        <dbReference type="EMBL" id="TKX23188.1"/>
    </source>
</evidence>
<dbReference type="PANTHER" id="PTHR43396:SF3">
    <property type="entry name" value="FLAVOHEMOPROTEIN"/>
    <property type="match status" value="1"/>
</dbReference>
<name>A0A4U7AX77_9PEZI</name>
<dbReference type="GO" id="GO:0020037">
    <property type="term" value="F:heme binding"/>
    <property type="evidence" value="ECO:0007669"/>
    <property type="project" value="InterPro"/>
</dbReference>
<dbReference type="PROSITE" id="PS51384">
    <property type="entry name" value="FAD_FR"/>
    <property type="match status" value="1"/>
</dbReference>
<dbReference type="Gene3D" id="3.40.50.80">
    <property type="entry name" value="Nucleotide-binding domain of ferredoxin-NADP reductase (FNR) module"/>
    <property type="match status" value="1"/>
</dbReference>
<dbReference type="CDD" id="cd08922">
    <property type="entry name" value="FHb-globin"/>
    <property type="match status" value="1"/>
</dbReference>
<dbReference type="PRINTS" id="PR00371">
    <property type="entry name" value="FPNCR"/>
</dbReference>
<reference evidence="18 19" key="1">
    <citation type="submission" date="2018-02" db="EMBL/GenBank/DDBJ databases">
        <title>Draft genome sequences of Elsinoe sp., causing black scab on jojoba.</title>
        <authorList>
            <person name="Stodart B."/>
            <person name="Jeffress S."/>
            <person name="Ash G."/>
            <person name="Arun Chinnappa K."/>
        </authorList>
    </citation>
    <scope>NUCLEOTIDE SEQUENCE [LARGE SCALE GENOMIC DNA]</scope>
    <source>
        <strain evidence="18 19">Hillstone_2</strain>
    </source>
</reference>
<keyword evidence="6" id="KW-0349">Heme</keyword>
<comment type="cofactor">
    <cofactor evidence="2">
        <name>FAD</name>
        <dbReference type="ChEBI" id="CHEBI:57692"/>
    </cofactor>
</comment>
<keyword evidence="12" id="KW-0520">NAD</keyword>
<comment type="caution">
    <text evidence="18">The sequence shown here is derived from an EMBL/GenBank/DDBJ whole genome shotgun (WGS) entry which is preliminary data.</text>
</comment>
<keyword evidence="5" id="KW-0216">Detoxification</keyword>
<dbReference type="EC" id="1.14.12.17" evidence="4"/>
<dbReference type="GO" id="GO:0071949">
    <property type="term" value="F:FAD binding"/>
    <property type="evidence" value="ECO:0007669"/>
    <property type="project" value="TreeGrafter"/>
</dbReference>
<evidence type="ECO:0000256" key="14">
    <source>
        <dbReference type="ARBA" id="ARBA00049433"/>
    </source>
</evidence>
<dbReference type="PRINTS" id="PR00406">
    <property type="entry name" value="CYTB5RDTASE"/>
</dbReference>
<dbReference type="InterPro" id="IPR017938">
    <property type="entry name" value="Riboflavin_synthase-like_b-brl"/>
</dbReference>
<feature type="domain" description="FAD-binding FR-type" evidence="17">
    <location>
        <begin position="174"/>
        <end position="281"/>
    </location>
</feature>
<dbReference type="CDD" id="cd06184">
    <property type="entry name" value="flavohem_like_fad_nad_binding"/>
    <property type="match status" value="1"/>
</dbReference>